<dbReference type="HOGENOM" id="CLU_793346_0_0_1"/>
<dbReference type="AlphaFoldDB" id="A0CU66"/>
<dbReference type="RefSeq" id="XP_001441730.1">
    <property type="nucleotide sequence ID" value="XM_001441693.1"/>
</dbReference>
<feature type="compositionally biased region" description="Basic and acidic residues" evidence="1">
    <location>
        <begin position="12"/>
        <end position="25"/>
    </location>
</feature>
<dbReference type="OMA" id="AWGKKIR"/>
<organism evidence="2 3">
    <name type="scientific">Paramecium tetraurelia</name>
    <dbReference type="NCBI Taxonomy" id="5888"/>
    <lineage>
        <taxon>Eukaryota</taxon>
        <taxon>Sar</taxon>
        <taxon>Alveolata</taxon>
        <taxon>Ciliophora</taxon>
        <taxon>Intramacronucleata</taxon>
        <taxon>Oligohymenophorea</taxon>
        <taxon>Peniculida</taxon>
        <taxon>Parameciidae</taxon>
        <taxon>Paramecium</taxon>
    </lineage>
</organism>
<feature type="region of interest" description="Disordered" evidence="1">
    <location>
        <begin position="1"/>
        <end position="33"/>
    </location>
</feature>
<accession>A0CU66</accession>
<dbReference type="Proteomes" id="UP000000600">
    <property type="component" value="Unassembled WGS sequence"/>
</dbReference>
<dbReference type="OrthoDB" id="10266523at2759"/>
<proteinExistence type="predicted"/>
<evidence type="ECO:0000313" key="2">
    <source>
        <dbReference type="EMBL" id="CAK74333.1"/>
    </source>
</evidence>
<protein>
    <submittedName>
        <fullName evidence="2">Uncharacterized protein</fullName>
    </submittedName>
</protein>
<dbReference type="EMBL" id="CT868185">
    <property type="protein sequence ID" value="CAK74333.1"/>
    <property type="molecule type" value="Genomic_DNA"/>
</dbReference>
<keyword evidence="3" id="KW-1185">Reference proteome</keyword>
<evidence type="ECO:0000313" key="3">
    <source>
        <dbReference type="Proteomes" id="UP000000600"/>
    </source>
</evidence>
<sequence>MDQNNQTNDIEQDAKRGRPSKKLDGQKPSINSNQPQFWIQSQEATQIFIILATNAQIVFKCLSGKQKNQEIKITKQSDTKRSSSLTKYRKSRQEFVRNAEKLQNKLLKNLENHLQIELIGQQEQMNYFFFQDNKKTNFDQEPYNMMMELLRPYIHKDFYKTLIKLLELQSTFKINQSDLDDLYNIQKHKHFVSWALVIAWGKKIRAHLELLQKIRNESELTQAGLYAKQLMDKSVEIRKKKEDDVKKDISQLVKDKEKKIKKEINEIIKQFRYRNQQNNSEIKQNSYLEVD</sequence>
<dbReference type="InParanoid" id="A0CU66"/>
<reference evidence="2 3" key="1">
    <citation type="journal article" date="2006" name="Nature">
        <title>Global trends of whole-genome duplications revealed by the ciliate Paramecium tetraurelia.</title>
        <authorList>
            <consortium name="Genoscope"/>
            <person name="Aury J.-M."/>
            <person name="Jaillon O."/>
            <person name="Duret L."/>
            <person name="Noel B."/>
            <person name="Jubin C."/>
            <person name="Porcel B.M."/>
            <person name="Segurens B."/>
            <person name="Daubin V."/>
            <person name="Anthouard V."/>
            <person name="Aiach N."/>
            <person name="Arnaiz O."/>
            <person name="Billaut A."/>
            <person name="Beisson J."/>
            <person name="Blanc I."/>
            <person name="Bouhouche K."/>
            <person name="Camara F."/>
            <person name="Duharcourt S."/>
            <person name="Guigo R."/>
            <person name="Gogendeau D."/>
            <person name="Katinka M."/>
            <person name="Keller A.-M."/>
            <person name="Kissmehl R."/>
            <person name="Klotz C."/>
            <person name="Koll F."/>
            <person name="Le Moue A."/>
            <person name="Lepere C."/>
            <person name="Malinsky S."/>
            <person name="Nowacki M."/>
            <person name="Nowak J.K."/>
            <person name="Plattner H."/>
            <person name="Poulain J."/>
            <person name="Ruiz F."/>
            <person name="Serrano V."/>
            <person name="Zagulski M."/>
            <person name="Dessen P."/>
            <person name="Betermier M."/>
            <person name="Weissenbach J."/>
            <person name="Scarpelli C."/>
            <person name="Schachter V."/>
            <person name="Sperling L."/>
            <person name="Meyer E."/>
            <person name="Cohen J."/>
            <person name="Wincker P."/>
        </authorList>
    </citation>
    <scope>NUCLEOTIDE SEQUENCE [LARGE SCALE GENOMIC DNA]</scope>
    <source>
        <strain evidence="2 3">Stock d4-2</strain>
    </source>
</reference>
<dbReference type="GeneID" id="5027515"/>
<name>A0CU66_PARTE</name>
<dbReference type="KEGG" id="ptm:GSPATT00010532001"/>
<evidence type="ECO:0000256" key="1">
    <source>
        <dbReference type="SAM" id="MobiDB-lite"/>
    </source>
</evidence>
<gene>
    <name evidence="2" type="ORF">GSPATT00010532001</name>
</gene>